<keyword evidence="9" id="KW-1185">Reference proteome</keyword>
<evidence type="ECO:0000256" key="5">
    <source>
        <dbReference type="SAM" id="MobiDB-lite"/>
    </source>
</evidence>
<dbReference type="EMBL" id="JAQMWT010000057">
    <property type="protein sequence ID" value="KAJ8612114.1"/>
    <property type="molecule type" value="Genomic_DNA"/>
</dbReference>
<organism evidence="8 9">
    <name type="scientific">Chrysophaeum taylorii</name>
    <dbReference type="NCBI Taxonomy" id="2483200"/>
    <lineage>
        <taxon>Eukaryota</taxon>
        <taxon>Sar</taxon>
        <taxon>Stramenopiles</taxon>
        <taxon>Ochrophyta</taxon>
        <taxon>Pelagophyceae</taxon>
        <taxon>Pelagomonadales</taxon>
        <taxon>Pelagomonadaceae</taxon>
        <taxon>Chrysophaeum</taxon>
    </lineage>
</organism>
<feature type="compositionally biased region" description="Acidic residues" evidence="5">
    <location>
        <begin position="107"/>
        <end position="130"/>
    </location>
</feature>
<dbReference type="InterPro" id="IPR017930">
    <property type="entry name" value="Myb_dom"/>
</dbReference>
<dbReference type="GO" id="GO:0042795">
    <property type="term" value="P:snRNA transcription by RNA polymerase II"/>
    <property type="evidence" value="ECO:0007669"/>
    <property type="project" value="TreeGrafter"/>
</dbReference>
<dbReference type="AlphaFoldDB" id="A0AAD7ULY3"/>
<feature type="region of interest" description="Disordered" evidence="5">
    <location>
        <begin position="253"/>
        <end position="360"/>
    </location>
</feature>
<dbReference type="PANTHER" id="PTHR46621">
    <property type="entry name" value="SNRNA-ACTIVATING PROTEIN COMPLEX SUBUNIT 4"/>
    <property type="match status" value="1"/>
</dbReference>
<feature type="compositionally biased region" description="Polar residues" evidence="5">
    <location>
        <begin position="324"/>
        <end position="335"/>
    </location>
</feature>
<dbReference type="Proteomes" id="UP001230188">
    <property type="component" value="Unassembled WGS sequence"/>
</dbReference>
<protein>
    <submittedName>
        <fullName evidence="8">Uncharacterized protein</fullName>
    </submittedName>
</protein>
<feature type="domain" description="HTH myb-type" evidence="7">
    <location>
        <begin position="134"/>
        <end position="189"/>
    </location>
</feature>
<feature type="compositionally biased region" description="Polar residues" evidence="5">
    <location>
        <begin position="404"/>
        <end position="431"/>
    </location>
</feature>
<evidence type="ECO:0000259" key="7">
    <source>
        <dbReference type="PROSITE" id="PS51294"/>
    </source>
</evidence>
<dbReference type="GO" id="GO:0019185">
    <property type="term" value="C:snRNA-activating protein complex"/>
    <property type="evidence" value="ECO:0007669"/>
    <property type="project" value="TreeGrafter"/>
</dbReference>
<keyword evidence="2" id="KW-0238">DNA-binding</keyword>
<feature type="domain" description="Myb-like" evidence="6">
    <location>
        <begin position="186"/>
        <end position="244"/>
    </location>
</feature>
<dbReference type="SUPFAM" id="SSF46689">
    <property type="entry name" value="Homeodomain-like"/>
    <property type="match status" value="2"/>
</dbReference>
<evidence type="ECO:0000313" key="9">
    <source>
        <dbReference type="Proteomes" id="UP001230188"/>
    </source>
</evidence>
<dbReference type="InterPro" id="IPR051575">
    <property type="entry name" value="Myb-like_DNA-bd"/>
</dbReference>
<dbReference type="GO" id="GO:0042796">
    <property type="term" value="P:snRNA transcription by RNA polymerase III"/>
    <property type="evidence" value="ECO:0007669"/>
    <property type="project" value="TreeGrafter"/>
</dbReference>
<evidence type="ECO:0000256" key="2">
    <source>
        <dbReference type="ARBA" id="ARBA00023125"/>
    </source>
</evidence>
<dbReference type="PANTHER" id="PTHR46621:SF1">
    <property type="entry name" value="SNRNA-ACTIVATING PROTEIN COMPLEX SUBUNIT 4"/>
    <property type="match status" value="1"/>
</dbReference>
<dbReference type="InterPro" id="IPR001005">
    <property type="entry name" value="SANT/Myb"/>
</dbReference>
<accession>A0AAD7ULY3</accession>
<feature type="region of interest" description="Disordered" evidence="5">
    <location>
        <begin position="1"/>
        <end position="76"/>
    </location>
</feature>
<dbReference type="PROSITE" id="PS50090">
    <property type="entry name" value="MYB_LIKE"/>
    <property type="match status" value="2"/>
</dbReference>
<sequence>MGGRGGGDTNSGEEDVGRTMLNLQTSGKHQPQEEARSMSSSHEAARADDGGSEAVLEASREATSDPQAAAGGVSPMVTTRDDVVFGGIRGAGHHVVAGPGAARAVEGADDCDDEDYEDDDEYEAENDEEGGSGKRKAKPRRWTDAEDAALCQGVERYGERRWKLIAAGVGTRDHMQCLQRWKKVLKRGLNKTQWTTHEDAVIRRELEAHLYEHGDSSSIDWVAVAAKLPLRSVKECRERWKYSLSSLAVHWTQSTDGRDGPSYAYGSGLQPTLVGRHPANPTAGLRGPPHHPQQRQPGPPPPAGPAPRLDATGGAHPLDATGSPFPSSAHLSPGMQSPPTPSLPSRYVRPHHPPHWRPTERLGDEIERRLIHVESVMESLMREVAMLRHIVLATRSVRDDATGEPQQQQNGAASVVQQGATEPSDASTAATPANGGQPPQASPQDTSGRRSLAPQPPARPPTAWGHYHGMDVQPSLPLSAGHGLYDDHGPSAYGPAFSNFRHYDHFARPPPPDGAEFYQQN</sequence>
<evidence type="ECO:0000256" key="3">
    <source>
        <dbReference type="ARBA" id="ARBA00023163"/>
    </source>
</evidence>
<keyword evidence="3" id="KW-0804">Transcription</keyword>
<keyword evidence="4" id="KW-0539">Nucleus</keyword>
<proteinExistence type="predicted"/>
<gene>
    <name evidence="8" type="ORF">CTAYLR_002469</name>
</gene>
<dbReference type="InterPro" id="IPR009057">
    <property type="entry name" value="Homeodomain-like_sf"/>
</dbReference>
<comment type="caution">
    <text evidence="8">The sequence shown here is derived from an EMBL/GenBank/DDBJ whole genome shotgun (WGS) entry which is preliminary data.</text>
</comment>
<dbReference type="SMART" id="SM00717">
    <property type="entry name" value="SANT"/>
    <property type="match status" value="2"/>
</dbReference>
<dbReference type="GO" id="GO:0001006">
    <property type="term" value="F:RNA polymerase III type 3 promoter sequence-specific DNA binding"/>
    <property type="evidence" value="ECO:0007669"/>
    <property type="project" value="TreeGrafter"/>
</dbReference>
<feature type="region of interest" description="Disordered" evidence="5">
    <location>
        <begin position="100"/>
        <end position="142"/>
    </location>
</feature>
<feature type="compositionally biased region" description="Polar residues" evidence="5">
    <location>
        <begin position="437"/>
        <end position="446"/>
    </location>
</feature>
<reference evidence="8" key="1">
    <citation type="submission" date="2023-01" db="EMBL/GenBank/DDBJ databases">
        <title>Metagenome sequencing of chrysophaentin producing Chrysophaeum taylorii.</title>
        <authorList>
            <person name="Davison J."/>
            <person name="Bewley C."/>
        </authorList>
    </citation>
    <scope>NUCLEOTIDE SEQUENCE</scope>
    <source>
        <strain evidence="8">NIES-1699</strain>
    </source>
</reference>
<dbReference type="PROSITE" id="PS51294">
    <property type="entry name" value="HTH_MYB"/>
    <property type="match status" value="1"/>
</dbReference>
<keyword evidence="1" id="KW-0805">Transcription regulation</keyword>
<evidence type="ECO:0000313" key="8">
    <source>
        <dbReference type="EMBL" id="KAJ8612114.1"/>
    </source>
</evidence>
<dbReference type="Gene3D" id="1.10.10.60">
    <property type="entry name" value="Homeodomain-like"/>
    <property type="match status" value="2"/>
</dbReference>
<evidence type="ECO:0000259" key="6">
    <source>
        <dbReference type="PROSITE" id="PS50090"/>
    </source>
</evidence>
<evidence type="ECO:0000256" key="4">
    <source>
        <dbReference type="ARBA" id="ARBA00023242"/>
    </source>
</evidence>
<feature type="domain" description="Myb-like" evidence="6">
    <location>
        <begin position="134"/>
        <end position="185"/>
    </location>
</feature>
<dbReference type="Pfam" id="PF13921">
    <property type="entry name" value="Myb_DNA-bind_6"/>
    <property type="match status" value="1"/>
</dbReference>
<evidence type="ECO:0000256" key="1">
    <source>
        <dbReference type="ARBA" id="ARBA00023015"/>
    </source>
</evidence>
<name>A0AAD7ULY3_9STRA</name>
<feature type="region of interest" description="Disordered" evidence="5">
    <location>
        <begin position="399"/>
        <end position="521"/>
    </location>
</feature>
<dbReference type="CDD" id="cd00167">
    <property type="entry name" value="SANT"/>
    <property type="match status" value="2"/>
</dbReference>
<dbReference type="GO" id="GO:0000978">
    <property type="term" value="F:RNA polymerase II cis-regulatory region sequence-specific DNA binding"/>
    <property type="evidence" value="ECO:0007669"/>
    <property type="project" value="TreeGrafter"/>
</dbReference>